<feature type="transmembrane region" description="Helical" evidence="1">
    <location>
        <begin position="117"/>
        <end position="135"/>
    </location>
</feature>
<proteinExistence type="predicted"/>
<keyword evidence="1" id="KW-1133">Transmembrane helix</keyword>
<gene>
    <name evidence="2" type="ORF">BBI08_03810</name>
</gene>
<sequence>MLKSIFIYALWAAFFSMPFIIFSTYSGFIMGGPAGFMGLLNTLCYILLWILLSYFLGKKLLNHFIVFVVAYWGILLLIYLLATTVEAFSNNYFILASIFLISPFYGLTSIFPIPEFTFVFIPIFTLLCSISYLLGRRNNLKLTKIDFRM</sequence>
<keyword evidence="1" id="KW-0812">Transmembrane</keyword>
<keyword evidence="1" id="KW-0472">Membrane</keyword>
<feature type="transmembrane region" description="Helical" evidence="1">
    <location>
        <begin position="6"/>
        <end position="28"/>
    </location>
</feature>
<organism evidence="2 3">
    <name type="scientific">Planococcus halocryophilus</name>
    <dbReference type="NCBI Taxonomy" id="1215089"/>
    <lineage>
        <taxon>Bacteria</taxon>
        <taxon>Bacillati</taxon>
        <taxon>Bacillota</taxon>
        <taxon>Bacilli</taxon>
        <taxon>Bacillales</taxon>
        <taxon>Caryophanaceae</taxon>
        <taxon>Planococcus</taxon>
    </lineage>
</organism>
<evidence type="ECO:0000313" key="2">
    <source>
        <dbReference type="EMBL" id="ANU13022.1"/>
    </source>
</evidence>
<protein>
    <submittedName>
        <fullName evidence="2">Uncharacterized protein</fullName>
    </submittedName>
</protein>
<dbReference type="RefSeq" id="WP_040851290.1">
    <property type="nucleotide sequence ID" value="NZ_CP016537.2"/>
</dbReference>
<keyword evidence="3" id="KW-1185">Reference proteome</keyword>
<name>A0A1C7DNP7_9BACL</name>
<evidence type="ECO:0000313" key="3">
    <source>
        <dbReference type="Proteomes" id="UP000092687"/>
    </source>
</evidence>
<reference evidence="3" key="1">
    <citation type="submission" date="2016-07" db="EMBL/GenBank/DDBJ databases">
        <authorList>
            <person name="See-Too W.S."/>
        </authorList>
    </citation>
    <scope>NUCLEOTIDE SEQUENCE [LARGE SCALE GENOMIC DNA]</scope>
    <source>
        <strain evidence="3">DSM 24743</strain>
    </source>
</reference>
<dbReference type="Proteomes" id="UP000092687">
    <property type="component" value="Chromosome"/>
</dbReference>
<dbReference type="AlphaFoldDB" id="A0A1C7DNP7"/>
<accession>A0A1C7DNP7</accession>
<dbReference type="KEGG" id="phc:BBI08_03810"/>
<feature type="transmembrane region" description="Helical" evidence="1">
    <location>
        <begin position="61"/>
        <end position="80"/>
    </location>
</feature>
<feature type="transmembrane region" description="Helical" evidence="1">
    <location>
        <begin position="35"/>
        <end position="55"/>
    </location>
</feature>
<evidence type="ECO:0000256" key="1">
    <source>
        <dbReference type="SAM" id="Phobius"/>
    </source>
</evidence>
<reference evidence="3" key="2">
    <citation type="submission" date="2016-10" db="EMBL/GenBank/DDBJ databases">
        <authorList>
            <person name="See-Too W.S."/>
        </authorList>
    </citation>
    <scope>NUCLEOTIDE SEQUENCE [LARGE SCALE GENOMIC DNA]</scope>
    <source>
        <strain evidence="3">DSM 24743</strain>
    </source>
</reference>
<dbReference type="EMBL" id="CP016537">
    <property type="protein sequence ID" value="ANU13022.1"/>
    <property type="molecule type" value="Genomic_DNA"/>
</dbReference>